<feature type="region of interest" description="Disordered" evidence="5">
    <location>
        <begin position="283"/>
        <end position="310"/>
    </location>
</feature>
<evidence type="ECO:0000256" key="4">
    <source>
        <dbReference type="ARBA" id="ARBA00023136"/>
    </source>
</evidence>
<evidence type="ECO:0000313" key="9">
    <source>
        <dbReference type="EMBL" id="KAL1303565.1"/>
    </source>
</evidence>
<feature type="region of interest" description="Disordered" evidence="5">
    <location>
        <begin position="492"/>
        <end position="517"/>
    </location>
</feature>
<dbReference type="GeneID" id="95980633"/>
<keyword evidence="10" id="KW-1185">Reference proteome</keyword>
<feature type="region of interest" description="Disordered" evidence="5">
    <location>
        <begin position="530"/>
        <end position="575"/>
    </location>
</feature>
<evidence type="ECO:0000256" key="6">
    <source>
        <dbReference type="SAM" id="Phobius"/>
    </source>
</evidence>
<feature type="transmembrane region" description="Helical" evidence="6">
    <location>
        <begin position="138"/>
        <end position="156"/>
    </location>
</feature>
<dbReference type="EMBL" id="JBFMKM010000010">
    <property type="protein sequence ID" value="KAL1303565.1"/>
    <property type="molecule type" value="Genomic_DNA"/>
</dbReference>
<dbReference type="InterPro" id="IPR022596">
    <property type="entry name" value="GPR1/2/3_C"/>
</dbReference>
<evidence type="ECO:0000256" key="2">
    <source>
        <dbReference type="ARBA" id="ARBA00022692"/>
    </source>
</evidence>
<comment type="caution">
    <text evidence="9">The sequence shown here is derived from an EMBL/GenBank/DDBJ whole genome shotgun (WGS) entry which is preliminary data.</text>
</comment>
<dbReference type="Pfam" id="PF11970">
    <property type="entry name" value="GPR_Gpa2_C"/>
    <property type="match status" value="1"/>
</dbReference>
<sequence length="602" mass="67564">MGLGGHLRNPSTILTHVQSRSIQIVAVSFAAVSVFACLITLYWFLLMKRNFRRSLILNLILSDTLKSIWYLVFAAVSLQMGAIKTSSDFCQANGFLLQAAIESCDVAILLISVHMYLQIFSSTSKLFGHDGLYRFRHTALAVYVLWPILSASLAFVNDQSGYVSNGPFCTLPIRPFWYRLALTWIPRYLIWIYVMFVVVRIYVHVGSGFSVFATPGDQFSSNDVALKSEDLATTTPRTTKAKGLPGSFDSDDTADWSAGHGDVSPGEVDRQRLDVPEMNWAVPSFAQAPGGPAPGPNGPEPGTESRRGSRVAFRHDSTMNTENHPFAELKRNAPNVAATYSFRYNAGDVSPEGVHPLAPIQEVRTDAPGAPECDQISEDTPLKKRRRAIQRQLRLLFIYPVAYMIMWAIPFVYHSMNYSNYYARHPVYGLALVAAICQCSLGAVDCIIFGFREKPWRQIPGSDGSFVGSFMFWRFRMERIRSHLSTVRSRTSVDQEANIDHEEHKPTRSRSSFMRSTSYNSIRHSIHKKTFSGSSDRTSMAAEQAAQRLALEREDRENKSVPPTRNTSVTHAATTPTEWWDRRLSEAVLGVADEDDHDDRHN</sequence>
<dbReference type="PANTHER" id="PTHR23112">
    <property type="entry name" value="G PROTEIN-COUPLED RECEPTOR 157-RELATED"/>
    <property type="match status" value="1"/>
</dbReference>
<dbReference type="RefSeq" id="XP_069199840.1">
    <property type="nucleotide sequence ID" value="XM_069346961.1"/>
</dbReference>
<feature type="transmembrane region" description="Helical" evidence="6">
    <location>
        <begin position="393"/>
        <end position="413"/>
    </location>
</feature>
<keyword evidence="4 6" id="KW-0472">Membrane</keyword>
<feature type="compositionally biased region" description="Basic and acidic residues" evidence="5">
    <location>
        <begin position="550"/>
        <end position="559"/>
    </location>
</feature>
<feature type="transmembrane region" description="Helical" evidence="6">
    <location>
        <begin position="95"/>
        <end position="117"/>
    </location>
</feature>
<name>A0ABR3PCV9_9PEZI</name>
<evidence type="ECO:0000256" key="5">
    <source>
        <dbReference type="SAM" id="MobiDB-lite"/>
    </source>
</evidence>
<protein>
    <recommendedName>
        <fullName evidence="11">G protein-coupled receptor GPR1</fullName>
    </recommendedName>
</protein>
<feature type="transmembrane region" description="Helical" evidence="6">
    <location>
        <begin position="425"/>
        <end position="451"/>
    </location>
</feature>
<gene>
    <name evidence="9" type="ORF">AAFC00_006934</name>
</gene>
<keyword evidence="2 6" id="KW-0812">Transmembrane</keyword>
<feature type="compositionally biased region" description="Polar residues" evidence="5">
    <location>
        <begin position="561"/>
        <end position="575"/>
    </location>
</feature>
<accession>A0ABR3PCV9</accession>
<evidence type="ECO:0000259" key="7">
    <source>
        <dbReference type="Pfam" id="PF11710"/>
    </source>
</evidence>
<evidence type="ECO:0000256" key="1">
    <source>
        <dbReference type="ARBA" id="ARBA00004141"/>
    </source>
</evidence>
<keyword evidence="3 6" id="KW-1133">Transmembrane helix</keyword>
<feature type="domain" description="G protein-coupled receptor GPR1/2/3 C-terminal" evidence="8">
    <location>
        <begin position="383"/>
        <end position="457"/>
    </location>
</feature>
<feature type="transmembrane region" description="Helical" evidence="6">
    <location>
        <begin position="67"/>
        <end position="83"/>
    </location>
</feature>
<feature type="transmembrane region" description="Helical" evidence="6">
    <location>
        <begin position="176"/>
        <end position="203"/>
    </location>
</feature>
<dbReference type="InterPro" id="IPR023041">
    <property type="entry name" value="Glucose_rcpt_Git3-like_N"/>
</dbReference>
<dbReference type="Proteomes" id="UP001562354">
    <property type="component" value="Unassembled WGS sequence"/>
</dbReference>
<proteinExistence type="predicted"/>
<dbReference type="Pfam" id="PF11710">
    <property type="entry name" value="Git3"/>
    <property type="match status" value="1"/>
</dbReference>
<evidence type="ECO:0000256" key="3">
    <source>
        <dbReference type="ARBA" id="ARBA00022989"/>
    </source>
</evidence>
<evidence type="ECO:0008006" key="11">
    <source>
        <dbReference type="Google" id="ProtNLM"/>
    </source>
</evidence>
<feature type="region of interest" description="Disordered" evidence="5">
    <location>
        <begin position="236"/>
        <end position="268"/>
    </location>
</feature>
<organism evidence="9 10">
    <name type="scientific">Neodothiora populina</name>
    <dbReference type="NCBI Taxonomy" id="2781224"/>
    <lineage>
        <taxon>Eukaryota</taxon>
        <taxon>Fungi</taxon>
        <taxon>Dikarya</taxon>
        <taxon>Ascomycota</taxon>
        <taxon>Pezizomycotina</taxon>
        <taxon>Dothideomycetes</taxon>
        <taxon>Dothideomycetidae</taxon>
        <taxon>Dothideales</taxon>
        <taxon>Dothioraceae</taxon>
        <taxon>Neodothiora</taxon>
    </lineage>
</organism>
<reference evidence="9 10" key="1">
    <citation type="submission" date="2024-07" db="EMBL/GenBank/DDBJ databases">
        <title>Draft sequence of the Neodothiora populina.</title>
        <authorList>
            <person name="Drown D.D."/>
            <person name="Schuette U.S."/>
            <person name="Buechlein A.B."/>
            <person name="Rusch D.R."/>
            <person name="Winton L.W."/>
            <person name="Adams G.A."/>
        </authorList>
    </citation>
    <scope>NUCLEOTIDE SEQUENCE [LARGE SCALE GENOMIC DNA]</scope>
    <source>
        <strain evidence="9 10">CPC 39397</strain>
    </source>
</reference>
<dbReference type="PANTHER" id="PTHR23112:SF37">
    <property type="entry name" value="G PROTEIN-COUPLED RECEPTOR GPR1"/>
    <property type="match status" value="1"/>
</dbReference>
<dbReference type="Gene3D" id="1.20.1070.10">
    <property type="entry name" value="Rhodopsin 7-helix transmembrane proteins"/>
    <property type="match status" value="1"/>
</dbReference>
<feature type="transmembrane region" description="Helical" evidence="6">
    <location>
        <begin position="24"/>
        <end position="46"/>
    </location>
</feature>
<comment type="subcellular location">
    <subcellularLocation>
        <location evidence="1">Membrane</location>
        <topology evidence="1">Multi-pass membrane protein</topology>
    </subcellularLocation>
</comment>
<evidence type="ECO:0000259" key="8">
    <source>
        <dbReference type="Pfam" id="PF11970"/>
    </source>
</evidence>
<dbReference type="SUPFAM" id="SSF81321">
    <property type="entry name" value="Family A G protein-coupled receptor-like"/>
    <property type="match status" value="1"/>
</dbReference>
<evidence type="ECO:0000313" key="10">
    <source>
        <dbReference type="Proteomes" id="UP001562354"/>
    </source>
</evidence>
<feature type="domain" description="Glucose receptor Git3-like N-terminal" evidence="7">
    <location>
        <begin position="21"/>
        <end position="209"/>
    </location>
</feature>